<dbReference type="InterPro" id="IPR027417">
    <property type="entry name" value="P-loop_NTPase"/>
</dbReference>
<name>A0A8J6JAQ6_9FIRM</name>
<dbReference type="PANTHER" id="PTHR41259:SF1">
    <property type="entry name" value="DOUBLE-STRAND BREAK REPAIR RAD50 ATPASE, PUTATIVE-RELATED"/>
    <property type="match status" value="1"/>
</dbReference>
<dbReference type="Proteomes" id="UP000628736">
    <property type="component" value="Unassembled WGS sequence"/>
</dbReference>
<keyword evidence="1" id="KW-0175">Coiled coil</keyword>
<evidence type="ECO:0000256" key="2">
    <source>
        <dbReference type="SAM" id="MobiDB-lite"/>
    </source>
</evidence>
<dbReference type="EMBL" id="JACOPO010000005">
    <property type="protein sequence ID" value="MBC5723017.1"/>
    <property type="molecule type" value="Genomic_DNA"/>
</dbReference>
<keyword evidence="6" id="KW-1185">Reference proteome</keyword>
<feature type="transmembrane region" description="Helical" evidence="3">
    <location>
        <begin position="388"/>
        <end position="409"/>
    </location>
</feature>
<reference evidence="5" key="1">
    <citation type="submission" date="2020-08" db="EMBL/GenBank/DDBJ databases">
        <title>Genome public.</title>
        <authorList>
            <person name="Liu C."/>
            <person name="Sun Q."/>
        </authorList>
    </citation>
    <scope>NUCLEOTIDE SEQUENCE</scope>
    <source>
        <strain evidence="5">NSJ-23</strain>
    </source>
</reference>
<accession>A0A8J6JAQ6</accession>
<dbReference type="AlphaFoldDB" id="A0A8J6JAQ6"/>
<evidence type="ECO:0000256" key="1">
    <source>
        <dbReference type="SAM" id="Coils"/>
    </source>
</evidence>
<feature type="domain" description="YhaN AAA" evidence="4">
    <location>
        <begin position="1"/>
        <end position="56"/>
    </location>
</feature>
<evidence type="ECO:0000313" key="6">
    <source>
        <dbReference type="Proteomes" id="UP000628736"/>
    </source>
</evidence>
<feature type="region of interest" description="Disordered" evidence="2">
    <location>
        <begin position="524"/>
        <end position="557"/>
    </location>
</feature>
<dbReference type="InterPro" id="IPR038734">
    <property type="entry name" value="YhaN_AAA"/>
</dbReference>
<sequence>MKIRSMTATFGKLDHARLELGDGLNLIYAPNEGGKSTWAAFWKAMLYGIDTRDRDKKGYLADKNRYQPWSGAPMEGTMDLEWQGRDITLRRGPKGSAPFGAFSAVYTGTEEAVPGLTAANCGELLTGVGREVFERSAFIGSGGDLAVTAAPELERRIAALVSSGEEDVSYSQTEGRLREWLNRRKVNRSVGLIPRLEGELREVDQALEQLEELSGRIALLEGERTALSARRDLLAAERATHRRLAQRELDRRFAQAREELEAARSQLATLEGETAKYGPLPDKDLLKKAQGELQYLKVLDEELRQGEAARKEAEEVYVQAQIAAQDDRFPGMTWEEGVQAVQKALSDYNTGLATARVKGMASKLFPALGLLFALIAGVVGGVREGQLLSYPLYAGGFIFLLTLMAGFVNHTGRRAWEDRCAKLLERYRVQSPQELEELAQDYRRRCQAAEEAARQVRTIRGTLSDRQARRDNSRTDLLDFVHTFSPQVTDLFGCSAALSRGLNLDHELSLARERVEERRRRLDDLEAQGGGLPEPVGEAEPPARTPEETERALAETERRLAQTDQDLNQALGQRKAVGDPAALAARREELAAQLDRRQEEYRALAVALEALKEANAQLQQRFSPELNRLSGQYLARLTGQRYQSVALNRELEGAAARIEDVSPRNALFLSRGTADQLYLSVRLAVCGLCLPEKPPILLDDALAAFDDRRMVLALELLKELAREQQVLLFTCQRREGAALEGTSAVTRLEL</sequence>
<keyword evidence="3" id="KW-0472">Membrane</keyword>
<keyword evidence="3" id="KW-1133">Transmembrane helix</keyword>
<dbReference type="Gene3D" id="3.40.50.300">
    <property type="entry name" value="P-loop containing nucleotide triphosphate hydrolases"/>
    <property type="match status" value="2"/>
</dbReference>
<organism evidence="5 6">
    <name type="scientific">Flintibacter hominis</name>
    <dbReference type="NCBI Taxonomy" id="2763048"/>
    <lineage>
        <taxon>Bacteria</taxon>
        <taxon>Bacillati</taxon>
        <taxon>Bacillota</taxon>
        <taxon>Clostridia</taxon>
        <taxon>Eubacteriales</taxon>
        <taxon>Flintibacter</taxon>
    </lineage>
</organism>
<proteinExistence type="predicted"/>
<evidence type="ECO:0000256" key="3">
    <source>
        <dbReference type="SAM" id="Phobius"/>
    </source>
</evidence>
<comment type="caution">
    <text evidence="5">The sequence shown here is derived from an EMBL/GenBank/DDBJ whole genome shotgun (WGS) entry which is preliminary data.</text>
</comment>
<gene>
    <name evidence="5" type="ORF">H8S11_09345</name>
</gene>
<evidence type="ECO:0000259" key="4">
    <source>
        <dbReference type="Pfam" id="PF13514"/>
    </source>
</evidence>
<feature type="coiled-coil region" evidence="1">
    <location>
        <begin position="193"/>
        <end position="316"/>
    </location>
</feature>
<dbReference type="SUPFAM" id="SSF52540">
    <property type="entry name" value="P-loop containing nucleoside triphosphate hydrolases"/>
    <property type="match status" value="1"/>
</dbReference>
<dbReference type="PANTHER" id="PTHR41259">
    <property type="entry name" value="DOUBLE-STRAND BREAK REPAIR RAD50 ATPASE, PUTATIVE-RELATED"/>
    <property type="match status" value="1"/>
</dbReference>
<keyword evidence="3" id="KW-0812">Transmembrane</keyword>
<dbReference type="RefSeq" id="WP_186852930.1">
    <property type="nucleotide sequence ID" value="NZ_JACOPO010000005.1"/>
</dbReference>
<evidence type="ECO:0000313" key="5">
    <source>
        <dbReference type="EMBL" id="MBC5723017.1"/>
    </source>
</evidence>
<protein>
    <submittedName>
        <fullName evidence="5">AAA family ATPase</fullName>
    </submittedName>
</protein>
<feature type="transmembrane region" description="Helical" evidence="3">
    <location>
        <begin position="364"/>
        <end position="382"/>
    </location>
</feature>
<dbReference type="Pfam" id="PF13514">
    <property type="entry name" value="AAA_27"/>
    <property type="match status" value="1"/>
</dbReference>
<feature type="compositionally biased region" description="Basic and acidic residues" evidence="2">
    <location>
        <begin position="545"/>
        <end position="557"/>
    </location>
</feature>